<evidence type="ECO:0000259" key="1">
    <source>
        <dbReference type="Pfam" id="PF17680"/>
    </source>
</evidence>
<accession>A0ABN1D8H8</accession>
<organism evidence="2 3">
    <name type="scientific">Rheinheimera aquimaris</name>
    <dbReference type="NCBI Taxonomy" id="412437"/>
    <lineage>
        <taxon>Bacteria</taxon>
        <taxon>Pseudomonadati</taxon>
        <taxon>Pseudomonadota</taxon>
        <taxon>Gammaproteobacteria</taxon>
        <taxon>Chromatiales</taxon>
        <taxon>Chromatiaceae</taxon>
        <taxon>Rheinheimera</taxon>
    </lineage>
</organism>
<dbReference type="Proteomes" id="UP001501169">
    <property type="component" value="Unassembled WGS sequence"/>
</dbReference>
<keyword evidence="3" id="KW-1185">Reference proteome</keyword>
<proteinExistence type="predicted"/>
<dbReference type="InterPro" id="IPR041215">
    <property type="entry name" value="FlgO_dom"/>
</dbReference>
<dbReference type="RefSeq" id="WP_226765955.1">
    <property type="nucleotide sequence ID" value="NZ_JAJAVQ010000001.1"/>
</dbReference>
<reference evidence="2 3" key="1">
    <citation type="journal article" date="2019" name="Int. J. Syst. Evol. Microbiol.">
        <title>The Global Catalogue of Microorganisms (GCM) 10K type strain sequencing project: providing services to taxonomists for standard genome sequencing and annotation.</title>
        <authorList>
            <consortium name="The Broad Institute Genomics Platform"/>
            <consortium name="The Broad Institute Genome Sequencing Center for Infectious Disease"/>
            <person name="Wu L."/>
            <person name="Ma J."/>
        </authorList>
    </citation>
    <scope>NUCLEOTIDE SEQUENCE [LARGE SCALE GENOMIC DNA]</scope>
    <source>
        <strain evidence="2 3">JCM 14331</strain>
    </source>
</reference>
<gene>
    <name evidence="2" type="ORF">GCM10009098_00660</name>
</gene>
<evidence type="ECO:0000313" key="2">
    <source>
        <dbReference type="EMBL" id="GAA0537090.1"/>
    </source>
</evidence>
<dbReference type="Pfam" id="PF17680">
    <property type="entry name" value="FlgO"/>
    <property type="match status" value="1"/>
</dbReference>
<name>A0ABN1D8H8_9GAMM</name>
<sequence>MKVGICLAAVVVLSGCQLLPEYQNSCIPCMPSPVADSNEDSAMLPATGGNYLPSATDYPPRPTKPLSDYAADLAFQLLQSMQYMLPEQPVAISTFVEFDQQLSNTTAVGNQLAEHMYYQMQRLGIPVADIKLSRQIRVTPAGDLVFSRGSYLDTKQQVNYVLAGTILRDSAGLVVNARVMHMRTKAVIGSAQLHIPDFVLTMTNPVYAEWSTEY</sequence>
<evidence type="ECO:0000313" key="3">
    <source>
        <dbReference type="Proteomes" id="UP001501169"/>
    </source>
</evidence>
<dbReference type="PROSITE" id="PS51257">
    <property type="entry name" value="PROKAR_LIPOPROTEIN"/>
    <property type="match status" value="1"/>
</dbReference>
<protein>
    <recommendedName>
        <fullName evidence="1">FlgO domain-containing protein</fullName>
    </recommendedName>
</protein>
<dbReference type="EMBL" id="BAAAEO010000001">
    <property type="protein sequence ID" value="GAA0537090.1"/>
    <property type="molecule type" value="Genomic_DNA"/>
</dbReference>
<feature type="domain" description="FlgO" evidence="1">
    <location>
        <begin position="72"/>
        <end position="198"/>
    </location>
</feature>
<comment type="caution">
    <text evidence="2">The sequence shown here is derived from an EMBL/GenBank/DDBJ whole genome shotgun (WGS) entry which is preliminary data.</text>
</comment>